<dbReference type="GO" id="GO:0003700">
    <property type="term" value="F:DNA-binding transcription factor activity"/>
    <property type="evidence" value="ECO:0007669"/>
    <property type="project" value="InterPro"/>
</dbReference>
<dbReference type="Gene3D" id="1.10.10.10">
    <property type="entry name" value="Winged helix-like DNA-binding domain superfamily/Winged helix DNA-binding domain"/>
    <property type="match status" value="1"/>
</dbReference>
<evidence type="ECO:0000313" key="10">
    <source>
        <dbReference type="Proteomes" id="UP000191897"/>
    </source>
</evidence>
<sequence>MELRHIRYFLAIANEGSFTRAAEHLGIAQPPLSQQIKVLEQEIGVRLFRRLAHGAELTPAGHAFRIAVTHIPHQVSEGIRLARRAAAGETGILRIGVTGTAALNPLVPACIRTYRRKYPYVELQVMEAAALALTPALLEDRLDVALLRPSQSDPDTLLEEVLTDEPLLVALPASHPLARRGTAIDLMELRDDPFILTPRSIGTSLHDASIKACEEAGFTPRLGPAAPQIVSILSLVAAELGVSLVPESVAQVKMHNIVLLPSSGPPPQLSISLAYRRGTTSPVVKNFVMAARIAARETQTPDGPKVE</sequence>
<dbReference type="Pfam" id="PF03466">
    <property type="entry name" value="LysR_substrate"/>
    <property type="match status" value="1"/>
</dbReference>
<dbReference type="InterPro" id="IPR005119">
    <property type="entry name" value="LysR_subst-bd"/>
</dbReference>
<dbReference type="Gene3D" id="3.40.190.10">
    <property type="entry name" value="Periplasmic binding protein-like II"/>
    <property type="match status" value="2"/>
</dbReference>
<proteinExistence type="inferred from homology"/>
<dbReference type="AlphaFoldDB" id="A0A1S7R5A6"/>
<dbReference type="FunFam" id="1.10.10.10:FF:000001">
    <property type="entry name" value="LysR family transcriptional regulator"/>
    <property type="match status" value="1"/>
</dbReference>
<evidence type="ECO:0000313" key="9">
    <source>
        <dbReference type="EMBL" id="CUX46702.1"/>
    </source>
</evidence>
<organism evidence="9 10">
    <name type="scientific">Agrobacterium tumefaciens str. Kerr 14</name>
    <dbReference type="NCBI Taxonomy" id="1183424"/>
    <lineage>
        <taxon>Bacteria</taxon>
        <taxon>Pseudomonadati</taxon>
        <taxon>Pseudomonadota</taxon>
        <taxon>Alphaproteobacteria</taxon>
        <taxon>Hyphomicrobiales</taxon>
        <taxon>Rhizobiaceae</taxon>
        <taxon>Rhizobium/Agrobacterium group</taxon>
        <taxon>Agrobacterium</taxon>
        <taxon>Agrobacterium tumefaciens complex</taxon>
    </lineage>
</organism>
<dbReference type="EMBL" id="FBWC01000020">
    <property type="protein sequence ID" value="CUX46702.1"/>
    <property type="molecule type" value="Genomic_DNA"/>
</dbReference>
<evidence type="ECO:0000259" key="8">
    <source>
        <dbReference type="PROSITE" id="PS50931"/>
    </source>
</evidence>
<dbReference type="PANTHER" id="PTHR30346:SF30">
    <property type="entry name" value="SMALL NEUTRAL PROTEASE REGULATORY PROTEIN"/>
    <property type="match status" value="1"/>
</dbReference>
<evidence type="ECO:0000256" key="6">
    <source>
        <dbReference type="ARBA" id="ARBA00067332"/>
    </source>
</evidence>
<comment type="similarity">
    <text evidence="1">Belongs to the LysR transcriptional regulatory family.</text>
</comment>
<evidence type="ECO:0000256" key="5">
    <source>
        <dbReference type="ARBA" id="ARBA00054626"/>
    </source>
</evidence>
<evidence type="ECO:0000256" key="2">
    <source>
        <dbReference type="ARBA" id="ARBA00023015"/>
    </source>
</evidence>
<dbReference type="SUPFAM" id="SSF53850">
    <property type="entry name" value="Periplasmic binding protein-like II"/>
    <property type="match status" value="1"/>
</dbReference>
<dbReference type="PROSITE" id="PS50931">
    <property type="entry name" value="HTH_LYSR"/>
    <property type="match status" value="1"/>
</dbReference>
<keyword evidence="3" id="KW-0238">DNA-binding</keyword>
<reference evidence="9 10" key="1">
    <citation type="submission" date="2016-01" db="EMBL/GenBank/DDBJ databases">
        <authorList>
            <person name="Oliw E.H."/>
        </authorList>
    </citation>
    <scope>NUCLEOTIDE SEQUENCE [LARGE SCALE GENOMIC DNA]</scope>
    <source>
        <strain evidence="9 10">Kerr 14</strain>
    </source>
</reference>
<accession>A0A1S7R5A6</accession>
<dbReference type="SUPFAM" id="SSF46785">
    <property type="entry name" value="Winged helix' DNA-binding domain"/>
    <property type="match status" value="1"/>
</dbReference>
<feature type="domain" description="HTH lysR-type" evidence="8">
    <location>
        <begin position="1"/>
        <end position="58"/>
    </location>
</feature>
<keyword evidence="2" id="KW-0805">Transcription regulation</keyword>
<dbReference type="GO" id="GO:0003677">
    <property type="term" value="F:DNA binding"/>
    <property type="evidence" value="ECO:0007669"/>
    <property type="project" value="UniProtKB-KW"/>
</dbReference>
<evidence type="ECO:0000256" key="7">
    <source>
        <dbReference type="ARBA" id="ARBA00083243"/>
    </source>
</evidence>
<gene>
    <name evidence="9" type="ORF">AGR4C_Lc100093</name>
</gene>
<dbReference type="InterPro" id="IPR036390">
    <property type="entry name" value="WH_DNA-bd_sf"/>
</dbReference>
<dbReference type="PANTHER" id="PTHR30346">
    <property type="entry name" value="TRANSCRIPTIONAL DUAL REGULATOR HCAR-RELATED"/>
    <property type="match status" value="1"/>
</dbReference>
<protein>
    <recommendedName>
        <fullName evidence="6">HTH-type transcriptional regulator TtuA</fullName>
    </recommendedName>
    <alternativeName>
        <fullName evidence="7">Tartrate utilization transcriptional regulator</fullName>
    </alternativeName>
</protein>
<dbReference type="PRINTS" id="PR00039">
    <property type="entry name" value="HTHLYSR"/>
</dbReference>
<dbReference type="RefSeq" id="WP_080867249.1">
    <property type="nucleotide sequence ID" value="NZ_LT009731.1"/>
</dbReference>
<keyword evidence="4" id="KW-0804">Transcription</keyword>
<dbReference type="InterPro" id="IPR036388">
    <property type="entry name" value="WH-like_DNA-bd_sf"/>
</dbReference>
<dbReference type="Pfam" id="PF00126">
    <property type="entry name" value="HTH_1"/>
    <property type="match status" value="1"/>
</dbReference>
<dbReference type="InterPro" id="IPR000847">
    <property type="entry name" value="LysR_HTH_N"/>
</dbReference>
<evidence type="ECO:0000256" key="4">
    <source>
        <dbReference type="ARBA" id="ARBA00023163"/>
    </source>
</evidence>
<dbReference type="GO" id="GO:0032993">
    <property type="term" value="C:protein-DNA complex"/>
    <property type="evidence" value="ECO:0007669"/>
    <property type="project" value="TreeGrafter"/>
</dbReference>
<evidence type="ECO:0000256" key="1">
    <source>
        <dbReference type="ARBA" id="ARBA00009437"/>
    </source>
</evidence>
<evidence type="ECO:0000256" key="3">
    <source>
        <dbReference type="ARBA" id="ARBA00023125"/>
    </source>
</evidence>
<name>A0A1S7R5A6_AGRTU</name>
<comment type="function">
    <text evidence="5">Transcriptional regulator of the ttuABCDE tartrate utilization operon.</text>
</comment>
<dbReference type="Proteomes" id="UP000191897">
    <property type="component" value="Unassembled WGS sequence"/>
</dbReference>